<evidence type="ECO:0000256" key="10">
    <source>
        <dbReference type="ARBA" id="ARBA00023136"/>
    </source>
</evidence>
<organism evidence="17 19">
    <name type="scientific">Adineta ricciae</name>
    <name type="common">Rotifer</name>
    <dbReference type="NCBI Taxonomy" id="249248"/>
    <lineage>
        <taxon>Eukaryota</taxon>
        <taxon>Metazoa</taxon>
        <taxon>Spiralia</taxon>
        <taxon>Gnathifera</taxon>
        <taxon>Rotifera</taxon>
        <taxon>Eurotatoria</taxon>
        <taxon>Bdelloidea</taxon>
        <taxon>Adinetida</taxon>
        <taxon>Adinetidae</taxon>
        <taxon>Adineta</taxon>
    </lineage>
</organism>
<keyword evidence="9" id="KW-0406">Ion transport</keyword>
<feature type="domain" description="Ion transport" evidence="15">
    <location>
        <begin position="84"/>
        <end position="234"/>
    </location>
</feature>
<evidence type="ECO:0000313" key="19">
    <source>
        <dbReference type="Proteomes" id="UP000663852"/>
    </source>
</evidence>
<reference evidence="17" key="1">
    <citation type="submission" date="2021-02" db="EMBL/GenBank/DDBJ databases">
        <authorList>
            <person name="Nowell W R."/>
        </authorList>
    </citation>
    <scope>NUCLEOTIDE SEQUENCE</scope>
</reference>
<evidence type="ECO:0000313" key="16">
    <source>
        <dbReference type="EMBL" id="CAF1053488.1"/>
    </source>
</evidence>
<dbReference type="PANTHER" id="PTHR46480">
    <property type="entry name" value="F20B24.22"/>
    <property type="match status" value="1"/>
</dbReference>
<feature type="region of interest" description="Disordered" evidence="13">
    <location>
        <begin position="1"/>
        <end position="23"/>
    </location>
</feature>
<evidence type="ECO:0000256" key="7">
    <source>
        <dbReference type="ARBA" id="ARBA00022989"/>
    </source>
</evidence>
<keyword evidence="5 14" id="KW-0812">Transmembrane</keyword>
<keyword evidence="7 14" id="KW-1133">Transmembrane helix</keyword>
<gene>
    <name evidence="17" type="ORF">EDS130_LOCUS37297</name>
    <name evidence="16" type="ORF">XAT740_LOCUS15899</name>
</gene>
<dbReference type="InterPro" id="IPR027359">
    <property type="entry name" value="Volt_channel_dom_sf"/>
</dbReference>
<keyword evidence="6" id="KW-0851">Voltage-gated channel</keyword>
<keyword evidence="4" id="KW-1003">Cell membrane</keyword>
<dbReference type="InterPro" id="IPR005821">
    <property type="entry name" value="Ion_trans_dom"/>
</dbReference>
<evidence type="ECO:0000256" key="2">
    <source>
        <dbReference type="ARBA" id="ARBA00015897"/>
    </source>
</evidence>
<evidence type="ECO:0000256" key="12">
    <source>
        <dbReference type="ARBA" id="ARBA00031989"/>
    </source>
</evidence>
<dbReference type="OrthoDB" id="427456at2759"/>
<dbReference type="Proteomes" id="UP000663852">
    <property type="component" value="Unassembled WGS sequence"/>
</dbReference>
<dbReference type="PANTHER" id="PTHR46480:SF1">
    <property type="entry name" value="VOLTAGE-GATED HYDROGEN CHANNEL 1"/>
    <property type="match status" value="1"/>
</dbReference>
<feature type="transmembrane region" description="Helical" evidence="14">
    <location>
        <begin position="85"/>
        <end position="108"/>
    </location>
</feature>
<evidence type="ECO:0000313" key="18">
    <source>
        <dbReference type="Proteomes" id="UP000663828"/>
    </source>
</evidence>
<keyword evidence="3" id="KW-0813">Transport</keyword>
<dbReference type="Gene3D" id="1.20.120.350">
    <property type="entry name" value="Voltage-gated potassium channels. Chain C"/>
    <property type="match status" value="1"/>
</dbReference>
<dbReference type="GO" id="GO:0005886">
    <property type="term" value="C:plasma membrane"/>
    <property type="evidence" value="ECO:0007669"/>
    <property type="project" value="UniProtKB-SubCell"/>
</dbReference>
<dbReference type="EMBL" id="CAJNOR010000998">
    <property type="protein sequence ID" value="CAF1053488.1"/>
    <property type="molecule type" value="Genomic_DNA"/>
</dbReference>
<evidence type="ECO:0000256" key="5">
    <source>
        <dbReference type="ARBA" id="ARBA00022692"/>
    </source>
</evidence>
<dbReference type="AlphaFoldDB" id="A0A815MNM1"/>
<evidence type="ECO:0000256" key="6">
    <source>
        <dbReference type="ARBA" id="ARBA00022882"/>
    </source>
</evidence>
<protein>
    <recommendedName>
        <fullName evidence="2">Voltage-gated hydrogen channel 1</fullName>
    </recommendedName>
    <alternativeName>
        <fullName evidence="12">Hydrogen voltage-gated channel 1</fullName>
    </alternativeName>
</protein>
<evidence type="ECO:0000313" key="17">
    <source>
        <dbReference type="EMBL" id="CAF1418726.1"/>
    </source>
</evidence>
<evidence type="ECO:0000256" key="3">
    <source>
        <dbReference type="ARBA" id="ARBA00022448"/>
    </source>
</evidence>
<evidence type="ECO:0000256" key="9">
    <source>
        <dbReference type="ARBA" id="ARBA00023065"/>
    </source>
</evidence>
<dbReference type="GO" id="GO:0030171">
    <property type="term" value="F:voltage-gated proton channel activity"/>
    <property type="evidence" value="ECO:0007669"/>
    <property type="project" value="InterPro"/>
</dbReference>
<dbReference type="GO" id="GO:0034702">
    <property type="term" value="C:monoatomic ion channel complex"/>
    <property type="evidence" value="ECO:0007669"/>
    <property type="project" value="UniProtKB-KW"/>
</dbReference>
<dbReference type="Proteomes" id="UP000663828">
    <property type="component" value="Unassembled WGS sequence"/>
</dbReference>
<keyword evidence="11" id="KW-0407">Ion channel</keyword>
<evidence type="ECO:0000256" key="1">
    <source>
        <dbReference type="ARBA" id="ARBA00004651"/>
    </source>
</evidence>
<comment type="caution">
    <text evidence="17">The sequence shown here is derived from an EMBL/GenBank/DDBJ whole genome shotgun (WGS) entry which is preliminary data.</text>
</comment>
<evidence type="ECO:0000256" key="11">
    <source>
        <dbReference type="ARBA" id="ARBA00023303"/>
    </source>
</evidence>
<evidence type="ECO:0000256" key="8">
    <source>
        <dbReference type="ARBA" id="ARBA00023054"/>
    </source>
</evidence>
<evidence type="ECO:0000259" key="15">
    <source>
        <dbReference type="Pfam" id="PF00520"/>
    </source>
</evidence>
<keyword evidence="18" id="KW-1185">Reference proteome</keyword>
<dbReference type="EMBL" id="CAJNOJ010000364">
    <property type="protein sequence ID" value="CAF1418726.1"/>
    <property type="molecule type" value="Genomic_DNA"/>
</dbReference>
<dbReference type="SUPFAM" id="SSF81324">
    <property type="entry name" value="Voltage-gated potassium channels"/>
    <property type="match status" value="1"/>
</dbReference>
<feature type="transmembrane region" description="Helical" evidence="14">
    <location>
        <begin position="146"/>
        <end position="170"/>
    </location>
</feature>
<accession>A0A815MNM1</accession>
<dbReference type="InterPro" id="IPR031846">
    <property type="entry name" value="Hvcn1"/>
</dbReference>
<dbReference type="Pfam" id="PF00520">
    <property type="entry name" value="Ion_trans"/>
    <property type="match status" value="1"/>
</dbReference>
<name>A0A815MNM1_ADIRI</name>
<feature type="transmembrane region" description="Helical" evidence="14">
    <location>
        <begin position="177"/>
        <end position="198"/>
    </location>
</feature>
<keyword evidence="10 14" id="KW-0472">Membrane</keyword>
<comment type="subcellular location">
    <subcellularLocation>
        <location evidence="1">Cell membrane</location>
        <topology evidence="1">Multi-pass membrane protein</topology>
    </subcellularLocation>
</comment>
<keyword evidence="8" id="KW-0175">Coiled coil</keyword>
<proteinExistence type="predicted"/>
<evidence type="ECO:0000256" key="14">
    <source>
        <dbReference type="SAM" id="Phobius"/>
    </source>
</evidence>
<sequence length="287" mass="33100">MSSSVKETTTNKRNRMKFENNFLKSKDDKIKDKSTRSSVGETKLNEIIHDLNDNTLENEVVQIDGHSKWIKKSRKFIVHLMEQPTFHYAIIVLIILDLIIVFVELIIAQLSLPCLTDDELEKYNVTEQRSECLLSPSTSTENAETALYYVSLVLISIFVIEILCAFYGFGWRRYTKLLYLLDAIIVIASFIMEVYFHFGNIGKAGRAAAGLVVLRLWKIIRAIHAIAHSMALRNHMIVTEIEKARNILNEEKVRAENVIRVQSMEIQELKNMLYNRKRSNSVISLSF</sequence>
<evidence type="ECO:0000256" key="13">
    <source>
        <dbReference type="SAM" id="MobiDB-lite"/>
    </source>
</evidence>
<evidence type="ECO:0000256" key="4">
    <source>
        <dbReference type="ARBA" id="ARBA00022475"/>
    </source>
</evidence>